<evidence type="ECO:0000313" key="3">
    <source>
        <dbReference type="Proteomes" id="UP000663873"/>
    </source>
</evidence>
<gene>
    <name evidence="1" type="ORF">UJA718_LOCUS47189</name>
    <name evidence="2" type="ORF">UJA718_LOCUS47449</name>
</gene>
<sequence>MERILGAAEYPNLCRLGLHRIDYKTMQRLFN</sequence>
<organism evidence="2 3">
    <name type="scientific">Rotaria socialis</name>
    <dbReference type="NCBI Taxonomy" id="392032"/>
    <lineage>
        <taxon>Eukaryota</taxon>
        <taxon>Metazoa</taxon>
        <taxon>Spiralia</taxon>
        <taxon>Gnathifera</taxon>
        <taxon>Rotifera</taxon>
        <taxon>Eurotatoria</taxon>
        <taxon>Bdelloidea</taxon>
        <taxon>Philodinida</taxon>
        <taxon>Philodinidae</taxon>
        <taxon>Rotaria</taxon>
    </lineage>
</organism>
<dbReference type="Proteomes" id="UP000663873">
    <property type="component" value="Unassembled WGS sequence"/>
</dbReference>
<proteinExistence type="predicted"/>
<protein>
    <submittedName>
        <fullName evidence="2">Uncharacterized protein</fullName>
    </submittedName>
</protein>
<evidence type="ECO:0000313" key="2">
    <source>
        <dbReference type="EMBL" id="CAF4943845.1"/>
    </source>
</evidence>
<dbReference type="AlphaFoldDB" id="A0A821XIV7"/>
<keyword evidence="3" id="KW-1185">Reference proteome</keyword>
<evidence type="ECO:0000313" key="1">
    <source>
        <dbReference type="EMBL" id="CAF4937977.1"/>
    </source>
</evidence>
<name>A0A821XIV7_9BILA</name>
<dbReference type="EMBL" id="CAJOBP010090043">
    <property type="protein sequence ID" value="CAF4943845.1"/>
    <property type="molecule type" value="Genomic_DNA"/>
</dbReference>
<comment type="caution">
    <text evidence="2">The sequence shown here is derived from an EMBL/GenBank/DDBJ whole genome shotgun (WGS) entry which is preliminary data.</text>
</comment>
<dbReference type="EMBL" id="CAJOBP010088125">
    <property type="protein sequence ID" value="CAF4937977.1"/>
    <property type="molecule type" value="Genomic_DNA"/>
</dbReference>
<feature type="non-terminal residue" evidence="2">
    <location>
        <position position="31"/>
    </location>
</feature>
<accession>A0A821XIV7</accession>
<reference evidence="2" key="1">
    <citation type="submission" date="2021-02" db="EMBL/GenBank/DDBJ databases">
        <authorList>
            <person name="Nowell W R."/>
        </authorList>
    </citation>
    <scope>NUCLEOTIDE SEQUENCE</scope>
</reference>